<keyword evidence="1" id="KW-0472">Membrane</keyword>
<gene>
    <name evidence="2" type="ORF">US62_C0013G0003</name>
</gene>
<dbReference type="AlphaFoldDB" id="A0A0G0I3M0"/>
<keyword evidence="1" id="KW-0812">Transmembrane</keyword>
<protein>
    <submittedName>
        <fullName evidence="2">Uncharacterized protein</fullName>
    </submittedName>
</protein>
<evidence type="ECO:0000256" key="1">
    <source>
        <dbReference type="SAM" id="Phobius"/>
    </source>
</evidence>
<dbReference type="EMBL" id="LBTR01000013">
    <property type="protein sequence ID" value="KKQ45550.1"/>
    <property type="molecule type" value="Genomic_DNA"/>
</dbReference>
<sequence>MNKYRKLTITILILTLFFIVKPNNVFSALDSTGYAISTSLNEGVDTSDIICSYEEGFIKCKEEYDTAIFGIVVENPSVSVEDTEGENSRLVISRGVAKAKVSTVNGNIKDGDLITSSKKAGIGMKAVRNGYVLGRAMESYESADTNSVGVIQIALNIHPASRFAQGGSNLLQYIRQGIAVPLYEPLASLRYILAVIMVILSFTLGMMYFGRASRAGIEAVGRNPLAKRVIQMTVVLNIILTIVIVGVGLAIAYLVLVI</sequence>
<proteinExistence type="predicted"/>
<reference evidence="2 3" key="1">
    <citation type="journal article" date="2015" name="Nature">
        <title>rRNA introns, odd ribosomes, and small enigmatic genomes across a large radiation of phyla.</title>
        <authorList>
            <person name="Brown C.T."/>
            <person name="Hug L.A."/>
            <person name="Thomas B.C."/>
            <person name="Sharon I."/>
            <person name="Castelle C.J."/>
            <person name="Singh A."/>
            <person name="Wilkins M.J."/>
            <person name="Williams K.H."/>
            <person name="Banfield J.F."/>
        </authorList>
    </citation>
    <scope>NUCLEOTIDE SEQUENCE [LARGE SCALE GENOMIC DNA]</scope>
</reference>
<accession>A0A0G0I3M0</accession>
<comment type="caution">
    <text evidence="2">The sequence shown here is derived from an EMBL/GenBank/DDBJ whole genome shotgun (WGS) entry which is preliminary data.</text>
</comment>
<dbReference type="Proteomes" id="UP000034603">
    <property type="component" value="Unassembled WGS sequence"/>
</dbReference>
<feature type="transmembrane region" description="Helical" evidence="1">
    <location>
        <begin position="229"/>
        <end position="256"/>
    </location>
</feature>
<evidence type="ECO:0000313" key="3">
    <source>
        <dbReference type="Proteomes" id="UP000034603"/>
    </source>
</evidence>
<organism evidence="2 3">
    <name type="scientific">Candidatus Woesebacteria bacterium GW2011_GWA1_37_8</name>
    <dbReference type="NCBI Taxonomy" id="1618546"/>
    <lineage>
        <taxon>Bacteria</taxon>
        <taxon>Candidatus Woeseibacteriota</taxon>
    </lineage>
</organism>
<name>A0A0G0I3M0_9BACT</name>
<evidence type="ECO:0000313" key="2">
    <source>
        <dbReference type="EMBL" id="KKQ45550.1"/>
    </source>
</evidence>
<feature type="transmembrane region" description="Helical" evidence="1">
    <location>
        <begin position="191"/>
        <end position="209"/>
    </location>
</feature>
<keyword evidence="1" id="KW-1133">Transmembrane helix</keyword>